<evidence type="ECO:0000256" key="1">
    <source>
        <dbReference type="SAM" id="Coils"/>
    </source>
</evidence>
<sequence>MPSVKQPKQQWLLTEPELNSLNSLYDETKCNNQLKCNNPSCTLTSIRRHGNNNKATPPQPRFRCSTCTKMYQAFKMYQLLQQIHNLLGDNDTESSYNIDLNPSQSLEDFRKQIIQALKAQDDHITRHDNILTELKKLQDELTAAKEQITDLEAENQRLRHQLS</sequence>
<proteinExistence type="predicted"/>
<dbReference type="AlphaFoldDB" id="A0AAD5P9P7"/>
<protein>
    <submittedName>
        <fullName evidence="2">Uncharacterized protein</fullName>
    </submittedName>
</protein>
<gene>
    <name evidence="2" type="ORF">BDA99DRAFT_543304</name>
</gene>
<keyword evidence="1" id="KW-0175">Coiled coil</keyword>
<comment type="caution">
    <text evidence="2">The sequence shown here is derived from an EMBL/GenBank/DDBJ whole genome shotgun (WGS) entry which is preliminary data.</text>
</comment>
<dbReference type="Proteomes" id="UP001209540">
    <property type="component" value="Unassembled WGS sequence"/>
</dbReference>
<keyword evidence="3" id="KW-1185">Reference proteome</keyword>
<dbReference type="EMBL" id="JAIXMP010000046">
    <property type="protein sequence ID" value="KAI9246514.1"/>
    <property type="molecule type" value="Genomic_DNA"/>
</dbReference>
<reference evidence="2" key="2">
    <citation type="submission" date="2023-02" db="EMBL/GenBank/DDBJ databases">
        <authorList>
            <consortium name="DOE Joint Genome Institute"/>
            <person name="Mondo S.J."/>
            <person name="Chang Y."/>
            <person name="Wang Y."/>
            <person name="Ahrendt S."/>
            <person name="Andreopoulos W."/>
            <person name="Barry K."/>
            <person name="Beard J."/>
            <person name="Benny G.L."/>
            <person name="Blankenship S."/>
            <person name="Bonito G."/>
            <person name="Cuomo C."/>
            <person name="Desiro A."/>
            <person name="Gervers K.A."/>
            <person name="Hundley H."/>
            <person name="Kuo A."/>
            <person name="LaButti K."/>
            <person name="Lang B.F."/>
            <person name="Lipzen A."/>
            <person name="O'Donnell K."/>
            <person name="Pangilinan J."/>
            <person name="Reynolds N."/>
            <person name="Sandor L."/>
            <person name="Smith M.W."/>
            <person name="Tsang A."/>
            <person name="Grigoriev I.V."/>
            <person name="Stajich J.E."/>
            <person name="Spatafora J.W."/>
        </authorList>
    </citation>
    <scope>NUCLEOTIDE SEQUENCE</scope>
    <source>
        <strain evidence="2">RSA 2281</strain>
    </source>
</reference>
<reference evidence="2" key="1">
    <citation type="journal article" date="2022" name="IScience">
        <title>Evolution of zygomycete secretomes and the origins of terrestrial fungal ecologies.</title>
        <authorList>
            <person name="Chang Y."/>
            <person name="Wang Y."/>
            <person name="Mondo S."/>
            <person name="Ahrendt S."/>
            <person name="Andreopoulos W."/>
            <person name="Barry K."/>
            <person name="Beard J."/>
            <person name="Benny G.L."/>
            <person name="Blankenship S."/>
            <person name="Bonito G."/>
            <person name="Cuomo C."/>
            <person name="Desiro A."/>
            <person name="Gervers K.A."/>
            <person name="Hundley H."/>
            <person name="Kuo A."/>
            <person name="LaButti K."/>
            <person name="Lang B.F."/>
            <person name="Lipzen A."/>
            <person name="O'Donnell K."/>
            <person name="Pangilinan J."/>
            <person name="Reynolds N."/>
            <person name="Sandor L."/>
            <person name="Smith M.E."/>
            <person name="Tsang A."/>
            <person name="Grigoriev I.V."/>
            <person name="Stajich J.E."/>
            <person name="Spatafora J.W."/>
        </authorList>
    </citation>
    <scope>NUCLEOTIDE SEQUENCE</scope>
    <source>
        <strain evidence="2">RSA 2281</strain>
    </source>
</reference>
<feature type="coiled-coil region" evidence="1">
    <location>
        <begin position="127"/>
        <end position="161"/>
    </location>
</feature>
<name>A0AAD5P9P7_9FUNG</name>
<accession>A0AAD5P9P7</accession>
<evidence type="ECO:0000313" key="2">
    <source>
        <dbReference type="EMBL" id="KAI9246514.1"/>
    </source>
</evidence>
<evidence type="ECO:0000313" key="3">
    <source>
        <dbReference type="Proteomes" id="UP001209540"/>
    </source>
</evidence>
<organism evidence="2 3">
    <name type="scientific">Phascolomyces articulosus</name>
    <dbReference type="NCBI Taxonomy" id="60185"/>
    <lineage>
        <taxon>Eukaryota</taxon>
        <taxon>Fungi</taxon>
        <taxon>Fungi incertae sedis</taxon>
        <taxon>Mucoromycota</taxon>
        <taxon>Mucoromycotina</taxon>
        <taxon>Mucoromycetes</taxon>
        <taxon>Mucorales</taxon>
        <taxon>Lichtheimiaceae</taxon>
        <taxon>Phascolomyces</taxon>
    </lineage>
</organism>